<dbReference type="GO" id="GO:0030276">
    <property type="term" value="F:clathrin binding"/>
    <property type="evidence" value="ECO:0007669"/>
    <property type="project" value="TreeGrafter"/>
</dbReference>
<dbReference type="PRINTS" id="PR00399">
    <property type="entry name" value="SYNAPTOTAGMN"/>
</dbReference>
<evidence type="ECO:0000256" key="5">
    <source>
        <dbReference type="ARBA" id="ARBA00022737"/>
    </source>
</evidence>
<feature type="compositionally biased region" description="Basic and acidic residues" evidence="12">
    <location>
        <begin position="497"/>
        <end position="509"/>
    </location>
</feature>
<dbReference type="PANTHER" id="PTHR10024">
    <property type="entry name" value="SYNAPTOTAGMIN"/>
    <property type="match status" value="1"/>
</dbReference>
<dbReference type="Gene3D" id="2.60.40.150">
    <property type="entry name" value="C2 domain"/>
    <property type="match status" value="2"/>
</dbReference>
<dbReference type="RefSeq" id="XP_018544450.2">
    <property type="nucleotide sequence ID" value="XM_018688934.2"/>
</dbReference>
<evidence type="ECO:0000313" key="16">
    <source>
        <dbReference type="RefSeq" id="XP_018544450.2"/>
    </source>
</evidence>
<feature type="region of interest" description="Disordered" evidence="12">
    <location>
        <begin position="1006"/>
        <end position="1030"/>
    </location>
</feature>
<comment type="similarity">
    <text evidence="2">Belongs to the synaptotagmin family.</text>
</comment>
<dbReference type="PANTHER" id="PTHR10024:SF45">
    <property type="entry name" value="SYNAPTOTAGMIN-6"/>
    <property type="match status" value="1"/>
</dbReference>
<feature type="region of interest" description="Disordered" evidence="12">
    <location>
        <begin position="656"/>
        <end position="730"/>
    </location>
</feature>
<evidence type="ECO:0000256" key="13">
    <source>
        <dbReference type="SAM" id="Phobius"/>
    </source>
</evidence>
<evidence type="ECO:0000256" key="12">
    <source>
        <dbReference type="SAM" id="MobiDB-lite"/>
    </source>
</evidence>
<dbReference type="GO" id="GO:0017156">
    <property type="term" value="P:calcium-ion regulated exocytosis"/>
    <property type="evidence" value="ECO:0007669"/>
    <property type="project" value="TreeGrafter"/>
</dbReference>
<accession>A0AAJ7Q1U2</accession>
<dbReference type="SMART" id="SM00239">
    <property type="entry name" value="C2"/>
    <property type="match status" value="2"/>
</dbReference>
<evidence type="ECO:0000256" key="10">
    <source>
        <dbReference type="ARBA" id="ARBA00023329"/>
    </source>
</evidence>
<dbReference type="InterPro" id="IPR043597">
    <property type="entry name" value="TPH_dom"/>
</dbReference>
<evidence type="ECO:0000256" key="11">
    <source>
        <dbReference type="SAM" id="Coils"/>
    </source>
</evidence>
<keyword evidence="10" id="KW-0968">Cytoplasmic vesicle</keyword>
<reference evidence="16" key="1">
    <citation type="submission" date="2025-08" db="UniProtKB">
        <authorList>
            <consortium name="RefSeq"/>
        </authorList>
    </citation>
    <scope>IDENTIFICATION</scope>
    <source>
        <tissue evidence="16">Brain</tissue>
    </source>
</reference>
<dbReference type="FunFam" id="2.60.40.150:FF:000005">
    <property type="entry name" value="Synaptotagmin 6"/>
    <property type="match status" value="1"/>
</dbReference>
<dbReference type="InterPro" id="IPR000008">
    <property type="entry name" value="C2_dom"/>
</dbReference>
<dbReference type="GO" id="GO:0070382">
    <property type="term" value="C:exocytic vesicle"/>
    <property type="evidence" value="ECO:0007669"/>
    <property type="project" value="TreeGrafter"/>
</dbReference>
<evidence type="ECO:0000256" key="8">
    <source>
        <dbReference type="ARBA" id="ARBA00023054"/>
    </source>
</evidence>
<dbReference type="PRINTS" id="PR00360">
    <property type="entry name" value="C2DOMAIN"/>
</dbReference>
<feature type="domain" description="C2" evidence="14">
    <location>
        <begin position="863"/>
        <end position="996"/>
    </location>
</feature>
<feature type="region of interest" description="Disordered" evidence="12">
    <location>
        <begin position="401"/>
        <end position="424"/>
    </location>
</feature>
<dbReference type="SUPFAM" id="SSF49562">
    <property type="entry name" value="C2 domain (Calcium/lipid-binding domain, CaLB)"/>
    <property type="match status" value="2"/>
</dbReference>
<feature type="coiled-coil region" evidence="11">
    <location>
        <begin position="222"/>
        <end position="249"/>
    </location>
</feature>
<evidence type="ECO:0000256" key="4">
    <source>
        <dbReference type="ARBA" id="ARBA00022723"/>
    </source>
</evidence>
<evidence type="ECO:0000256" key="6">
    <source>
        <dbReference type="ARBA" id="ARBA00022837"/>
    </source>
</evidence>
<dbReference type="Pfam" id="PF00168">
    <property type="entry name" value="C2"/>
    <property type="match status" value="2"/>
</dbReference>
<dbReference type="KEGG" id="lcf:108891609"/>
<dbReference type="GO" id="GO:0005886">
    <property type="term" value="C:plasma membrane"/>
    <property type="evidence" value="ECO:0007669"/>
    <property type="project" value="TreeGrafter"/>
</dbReference>
<dbReference type="GO" id="GO:0005544">
    <property type="term" value="F:calcium-dependent phospholipid binding"/>
    <property type="evidence" value="ECO:0007669"/>
    <property type="project" value="TreeGrafter"/>
</dbReference>
<proteinExistence type="inferred from homology"/>
<keyword evidence="4" id="KW-0479">Metal-binding</keyword>
<evidence type="ECO:0000259" key="14">
    <source>
        <dbReference type="PROSITE" id="PS50004"/>
    </source>
</evidence>
<dbReference type="Proteomes" id="UP000694890">
    <property type="component" value="Linkage group LG6"/>
</dbReference>
<dbReference type="AlphaFoldDB" id="A0AAJ7Q1U2"/>
<keyword evidence="8 11" id="KW-0175">Coiled coil</keyword>
<dbReference type="InterPro" id="IPR035892">
    <property type="entry name" value="C2_domain_sf"/>
</dbReference>
<dbReference type="GO" id="GO:0030658">
    <property type="term" value="C:transport vesicle membrane"/>
    <property type="evidence" value="ECO:0007669"/>
    <property type="project" value="UniProtKB-SubCell"/>
</dbReference>
<dbReference type="PROSITE" id="PS50004">
    <property type="entry name" value="C2"/>
    <property type="match status" value="2"/>
</dbReference>
<dbReference type="Pfam" id="PF13868">
    <property type="entry name" value="TPH"/>
    <property type="match status" value="1"/>
</dbReference>
<dbReference type="GO" id="GO:0000149">
    <property type="term" value="F:SNARE binding"/>
    <property type="evidence" value="ECO:0007669"/>
    <property type="project" value="TreeGrafter"/>
</dbReference>
<dbReference type="CDD" id="cd08403">
    <property type="entry name" value="C2B_Synaptotagmin-3-5-6-9-10"/>
    <property type="match status" value="1"/>
</dbReference>
<dbReference type="CDD" id="cd08385">
    <property type="entry name" value="C2A_Synaptotagmin-1-5-6-9-10"/>
    <property type="match status" value="1"/>
</dbReference>
<comment type="subcellular location">
    <subcellularLocation>
        <location evidence="1">Cytoplasmic vesicle</location>
        <location evidence="1">Secretory vesicle membrane</location>
        <topology evidence="1">Single-pass membrane protein</topology>
    </subcellularLocation>
</comment>
<name>A0AAJ7Q1U2_LATCA</name>
<evidence type="ECO:0000313" key="15">
    <source>
        <dbReference type="Proteomes" id="UP000694890"/>
    </source>
</evidence>
<dbReference type="GO" id="GO:0005509">
    <property type="term" value="F:calcium ion binding"/>
    <property type="evidence" value="ECO:0007669"/>
    <property type="project" value="TreeGrafter"/>
</dbReference>
<keyword evidence="5" id="KW-0677">Repeat</keyword>
<feature type="region of interest" description="Disordered" evidence="12">
    <location>
        <begin position="497"/>
        <end position="533"/>
    </location>
</feature>
<feature type="domain" description="C2" evidence="14">
    <location>
        <begin position="732"/>
        <end position="852"/>
    </location>
</feature>
<protein>
    <submittedName>
        <fullName evidence="16">Uncharacterized protein syt6a</fullName>
    </submittedName>
</protein>
<evidence type="ECO:0000256" key="9">
    <source>
        <dbReference type="ARBA" id="ARBA00023136"/>
    </source>
</evidence>
<dbReference type="GeneID" id="108891609"/>
<keyword evidence="9 13" id="KW-0472">Membrane</keyword>
<keyword evidence="7 13" id="KW-1133">Transmembrane helix</keyword>
<feature type="coiled-coil region" evidence="11">
    <location>
        <begin position="33"/>
        <end position="113"/>
    </location>
</feature>
<dbReference type="InterPro" id="IPR001565">
    <property type="entry name" value="Synaptotagmin"/>
</dbReference>
<dbReference type="GO" id="GO:0001786">
    <property type="term" value="F:phosphatidylserine binding"/>
    <property type="evidence" value="ECO:0007669"/>
    <property type="project" value="TreeGrafter"/>
</dbReference>
<evidence type="ECO:0000256" key="2">
    <source>
        <dbReference type="ARBA" id="ARBA00006996"/>
    </source>
</evidence>
<dbReference type="FunFam" id="2.60.40.150:FF:000011">
    <property type="entry name" value="Synaptotagmin 6"/>
    <property type="match status" value="1"/>
</dbReference>
<sequence>MRLTMEESRTNNQRFNQNGCDKKFNKVVLRTHMEKENQALSEIKRRQQKLAEEENRKCEEMMQSRHREALRKDQEKINQRMLKARALAQYQAKQMKERELLKEKERLQDKKDREMLYNLDEQHAQELRREAEKKALSKKINLRNQLEDINRINLTREEQEHRLNMEVQNAKRGQLQNDELLLKRKAEQTEKFRKLQTPKQIVWDQLAARKREQAGTRALREEQRFTKEKAKIEAELVKQQREKAKNNAAVVQSIAAHRQKKTYENEQKAKAEQQGNVDWLQAQKEADRLFLTNEKLKAQKTREDRMKIRDFNLAQAAEKRARLEQQRKEDHDTAVRNAEQAEKEMYLRQYVQHELHEAAENLLCQERKRLTIKYNETSNIDLKPGCLPSISKAAKTTVAAKDSTRGGSGLRVGSGESRMTNLSRRSSVTSICNLNQDFVLPSKPCLPPIRKAVKQSEGSAPRHLHYSILLTCLLAHTAIETGFLSAVEAHSVQEQARERIGRRECERGGEKKRHREEKEKQREGRSERERERVRGKVRETVTDATFGLLLGVFVVCGLALLGLLTFVSWKLCWRTKAQFPSPTISPACGPEHCPLQPPLPLPSPQQHQPPVTMATEKVKDPMGSMGFLEAAVKISHTSPDIPTDVQLSMREHFLRRTQRMQRQTTEPASSTRHNSFKRHLPRQMQVGSLDLGNDYVVDKDEKPTSIGRIQPELYQQKAPESEDSSKNGSSKNCGRINFSLKYDYENEALLVNILKAVDLPAKDLCGTSDPYVKIYLLPDRKKFQTRVHRKTLNPTFNESFQFPVPYDELAARKLHMSVFDFDRFSRHDMIGEVVLDNLFETSDLSRETNIWRDIQYATSESVDLGEIMFSLCYLPTAGRLTLTVIKCRNLKAMDITGYSDPYVKVSLICDGRRLKKKKTSIKKNTLNPTYNEAIIFDIPPDSMDHVSLHISVMDYDLVGHNEIIGVMRVGCNAEGLGRDHWNEMLAYPRKPIAHWHPLLESKKSEKEWKARTASFDSQGSCPSPRPPASP</sequence>
<feature type="transmembrane region" description="Helical" evidence="13">
    <location>
        <begin position="546"/>
        <end position="569"/>
    </location>
</feature>
<keyword evidence="6" id="KW-0106">Calcium</keyword>
<organism evidence="15 16">
    <name type="scientific">Lates calcarifer</name>
    <name type="common">Barramundi</name>
    <name type="synonym">Holocentrus calcarifer</name>
    <dbReference type="NCBI Taxonomy" id="8187"/>
    <lineage>
        <taxon>Eukaryota</taxon>
        <taxon>Metazoa</taxon>
        <taxon>Chordata</taxon>
        <taxon>Craniata</taxon>
        <taxon>Vertebrata</taxon>
        <taxon>Euteleostomi</taxon>
        <taxon>Actinopterygii</taxon>
        <taxon>Neopterygii</taxon>
        <taxon>Teleostei</taxon>
        <taxon>Neoteleostei</taxon>
        <taxon>Acanthomorphata</taxon>
        <taxon>Carangaria</taxon>
        <taxon>Carangaria incertae sedis</taxon>
        <taxon>Centropomidae</taxon>
        <taxon>Lates</taxon>
    </lineage>
</organism>
<feature type="compositionally biased region" description="Basic and acidic residues" evidence="12">
    <location>
        <begin position="516"/>
        <end position="533"/>
    </location>
</feature>
<keyword evidence="3 13" id="KW-0812">Transmembrane</keyword>
<evidence type="ECO:0000256" key="3">
    <source>
        <dbReference type="ARBA" id="ARBA00022692"/>
    </source>
</evidence>
<dbReference type="CTD" id="100149310"/>
<gene>
    <name evidence="16" type="primary">syt6a</name>
</gene>
<evidence type="ECO:0000256" key="7">
    <source>
        <dbReference type="ARBA" id="ARBA00022989"/>
    </source>
</evidence>
<evidence type="ECO:0000256" key="1">
    <source>
        <dbReference type="ARBA" id="ARBA00004160"/>
    </source>
</evidence>